<dbReference type="Gene3D" id="1.10.10.60">
    <property type="entry name" value="Homeodomain-like"/>
    <property type="match status" value="1"/>
</dbReference>
<organism evidence="5 6">
    <name type="scientific">Georgenia wutianyii</name>
    <dbReference type="NCBI Taxonomy" id="2585135"/>
    <lineage>
        <taxon>Bacteria</taxon>
        <taxon>Bacillati</taxon>
        <taxon>Actinomycetota</taxon>
        <taxon>Actinomycetes</taxon>
        <taxon>Micrococcales</taxon>
        <taxon>Bogoriellaceae</taxon>
        <taxon>Georgenia</taxon>
    </lineage>
</organism>
<dbReference type="InterPro" id="IPR001647">
    <property type="entry name" value="HTH_TetR"/>
</dbReference>
<dbReference type="Gene3D" id="1.10.357.10">
    <property type="entry name" value="Tetracycline Repressor, domain 2"/>
    <property type="match status" value="1"/>
</dbReference>
<evidence type="ECO:0000256" key="3">
    <source>
        <dbReference type="SAM" id="MobiDB-lite"/>
    </source>
</evidence>
<dbReference type="InterPro" id="IPR009057">
    <property type="entry name" value="Homeodomain-like_sf"/>
</dbReference>
<dbReference type="SUPFAM" id="SSF48498">
    <property type="entry name" value="Tetracyclin repressor-like, C-terminal domain"/>
    <property type="match status" value="1"/>
</dbReference>
<dbReference type="InterPro" id="IPR050109">
    <property type="entry name" value="HTH-type_TetR-like_transc_reg"/>
</dbReference>
<dbReference type="PRINTS" id="PR00455">
    <property type="entry name" value="HTHTETR"/>
</dbReference>
<keyword evidence="1 2" id="KW-0238">DNA-binding</keyword>
<evidence type="ECO:0000259" key="4">
    <source>
        <dbReference type="PROSITE" id="PS50977"/>
    </source>
</evidence>
<proteinExistence type="predicted"/>
<evidence type="ECO:0000256" key="1">
    <source>
        <dbReference type="ARBA" id="ARBA00023125"/>
    </source>
</evidence>
<dbReference type="PANTHER" id="PTHR30055:SF235">
    <property type="entry name" value="TRANSCRIPTIONAL REGULATORY PROTEIN"/>
    <property type="match status" value="1"/>
</dbReference>
<dbReference type="PANTHER" id="PTHR30055">
    <property type="entry name" value="HTH-TYPE TRANSCRIPTIONAL REGULATOR RUTR"/>
    <property type="match status" value="1"/>
</dbReference>
<evidence type="ECO:0000313" key="6">
    <source>
        <dbReference type="Proteomes" id="UP000313948"/>
    </source>
</evidence>
<dbReference type="PROSITE" id="PS50977">
    <property type="entry name" value="HTH_TETR_2"/>
    <property type="match status" value="1"/>
</dbReference>
<sequence>MTDDPAGSRRRPTGRRPGDSGTREAILDSALALFAERGYEGASIRAIATDAGVDPALIRHFFGDKDTLFAVAVSDRTAIPERLAASLAGAPQEIGHRVTDSYLRMWDEPQTRRVLLALVRSTTTAERAADMVRDLLGAHMHETTGITAEDPRMLGVALAASHLLGVALARHVIRVPALATMDHAALVDQVAPAVQHYLGNVLALPGGARRD</sequence>
<dbReference type="Pfam" id="PF17920">
    <property type="entry name" value="TetR_C_16"/>
    <property type="match status" value="1"/>
</dbReference>
<evidence type="ECO:0000313" key="5">
    <source>
        <dbReference type="EMBL" id="QDB78738.1"/>
    </source>
</evidence>
<dbReference type="Pfam" id="PF00440">
    <property type="entry name" value="TetR_N"/>
    <property type="match status" value="1"/>
</dbReference>
<dbReference type="RefSeq" id="WP_139948107.1">
    <property type="nucleotide sequence ID" value="NZ_CP040899.1"/>
</dbReference>
<accession>A0ABX5VKR0</accession>
<protein>
    <submittedName>
        <fullName evidence="5">TetR/AcrR family transcriptional regulator</fullName>
    </submittedName>
</protein>
<dbReference type="SUPFAM" id="SSF46689">
    <property type="entry name" value="Homeodomain-like"/>
    <property type="match status" value="1"/>
</dbReference>
<dbReference type="EMBL" id="CP040899">
    <property type="protein sequence ID" value="QDB78738.1"/>
    <property type="molecule type" value="Genomic_DNA"/>
</dbReference>
<feature type="DNA-binding region" description="H-T-H motif" evidence="2">
    <location>
        <begin position="43"/>
        <end position="62"/>
    </location>
</feature>
<keyword evidence="6" id="KW-1185">Reference proteome</keyword>
<name>A0ABX5VKR0_9MICO</name>
<evidence type="ECO:0000256" key="2">
    <source>
        <dbReference type="PROSITE-ProRule" id="PRU00335"/>
    </source>
</evidence>
<dbReference type="Proteomes" id="UP000313948">
    <property type="component" value="Chromosome"/>
</dbReference>
<dbReference type="InterPro" id="IPR041678">
    <property type="entry name" value="TetR_C_16"/>
</dbReference>
<feature type="region of interest" description="Disordered" evidence="3">
    <location>
        <begin position="1"/>
        <end position="22"/>
    </location>
</feature>
<dbReference type="InterPro" id="IPR036271">
    <property type="entry name" value="Tet_transcr_reg_TetR-rel_C_sf"/>
</dbReference>
<gene>
    <name evidence="5" type="ORF">FE251_04615</name>
</gene>
<feature type="domain" description="HTH tetR-type" evidence="4">
    <location>
        <begin position="20"/>
        <end position="80"/>
    </location>
</feature>
<reference evidence="5 6" key="1">
    <citation type="submission" date="2019-05" db="EMBL/GenBank/DDBJ databases">
        <title>Georgenia *** sp. nov., and Georgenia *** sp. nov., isolated from the intestinal contents of plateau pika (Ochotona curzoniae) in the Qinghai-Tibet plateau of China.</title>
        <authorList>
            <person name="Tian Z."/>
        </authorList>
    </citation>
    <scope>NUCLEOTIDE SEQUENCE [LARGE SCALE GENOMIC DNA]</scope>
    <source>
        <strain evidence="5 6">Z294</strain>
    </source>
</reference>